<feature type="region of interest" description="Disordered" evidence="1">
    <location>
        <begin position="83"/>
        <end position="155"/>
    </location>
</feature>
<feature type="region of interest" description="Disordered" evidence="1">
    <location>
        <begin position="475"/>
        <end position="520"/>
    </location>
</feature>
<feature type="transmembrane region" description="Helical" evidence="2">
    <location>
        <begin position="388"/>
        <end position="406"/>
    </location>
</feature>
<protein>
    <submittedName>
        <fullName evidence="3">Uncharacterized protein</fullName>
    </submittedName>
</protein>
<dbReference type="AlphaFoldDB" id="A0A7S4JEZ2"/>
<sequence length="813" mass="89653">MPTSWDDVLASLAEGFSVNPLTWEDFVNCMKNANWDRYWFVYLVSIIMTSGNLLMLIRAMQRDEAEIQEKLAILSEPSHVMKRLKARKKQSAGSQAERSSGSRDPSTADSRAKGDNSMLSTAVSQPKVSPSAPPSPPGQYGISLPRAGQPSRPRVFGLPNLVDKINSRVEHVAHTRDDLEQRLGEWCVSSRKELTPREVAVTKIQATARRWMVQRRVSTAKPASMRTDAAPVSQTVDVEAVLELQHESEDAVVARMVAARIVELVVEQESVAALEPAHATGLKAEEITVTIWQTARHDTHLAGAAAAPSIERSSYLDDASSVAKRQIAWQHLRSHATETGQNSILVKSWHHDSRQVKARLKLAFLQQHSVLAPTMHSGSVGFTRTQTVMLLFNTASVEIVVLAMQYEPPDDSGENPIVMLAESTFAMVFATSSAWLFAFFFEPQEAIGIAKALFRIICCAPCVVRDALREVKQKQESWRKASETSTEPPPTPPPSPPDAQDGRGDDMQSQSEPTPLTWHGRDFSNESLEYLISRSFRRQWRKKPVDRRQLCKITFGWAANWLAYILCHLIFIAYGCTFAGDGADGSEATDSVTYTTVVNGTSVNVTNGTSGADEAAEYFLNAWAISMGERLLLVEPIIILVVFFAPICFSSGSCSFLCSESIAHAIGVGVGLIVRGEALARGADHHPCGLLRTNLLLKWQLQLLVFRVDCTCDRCGRWFDCEGCEEVSTTERAGVRVGCNAHKMMQLVKGHRHMPREHYAAFGDSRDSEIPRLARPAEGWERRALGLSVAGATQLKHVPWSKAGAARGAANRQ</sequence>
<feature type="transmembrane region" description="Helical" evidence="2">
    <location>
        <begin position="418"/>
        <end position="441"/>
    </location>
</feature>
<reference evidence="3" key="1">
    <citation type="submission" date="2021-01" db="EMBL/GenBank/DDBJ databases">
        <authorList>
            <person name="Corre E."/>
            <person name="Pelletier E."/>
            <person name="Niang G."/>
            <person name="Scheremetjew M."/>
            <person name="Finn R."/>
            <person name="Kale V."/>
            <person name="Holt S."/>
            <person name="Cochrane G."/>
            <person name="Meng A."/>
            <person name="Brown T."/>
            <person name="Cohen L."/>
        </authorList>
    </citation>
    <scope>NUCLEOTIDE SEQUENCE</scope>
    <source>
        <strain evidence="3">UIO037</strain>
    </source>
</reference>
<accession>A0A7S4JEZ2</accession>
<name>A0A7S4JEZ2_9EUKA</name>
<dbReference type="EMBL" id="HBKO01036167">
    <property type="protein sequence ID" value="CAE2260745.1"/>
    <property type="molecule type" value="Transcribed_RNA"/>
</dbReference>
<gene>
    <name evidence="3" type="ORF">CPOL0286_LOCUS16492</name>
</gene>
<evidence type="ECO:0000256" key="1">
    <source>
        <dbReference type="SAM" id="MobiDB-lite"/>
    </source>
</evidence>
<feature type="transmembrane region" description="Helical" evidence="2">
    <location>
        <begin position="39"/>
        <end position="57"/>
    </location>
</feature>
<evidence type="ECO:0000256" key="2">
    <source>
        <dbReference type="SAM" id="Phobius"/>
    </source>
</evidence>
<feature type="compositionally biased region" description="Pro residues" evidence="1">
    <location>
        <begin position="487"/>
        <end position="497"/>
    </location>
</feature>
<feature type="transmembrane region" description="Helical" evidence="2">
    <location>
        <begin position="637"/>
        <end position="658"/>
    </location>
</feature>
<keyword evidence="2" id="KW-0472">Membrane</keyword>
<organism evidence="3">
    <name type="scientific">Prymnesium polylepis</name>
    <dbReference type="NCBI Taxonomy" id="72548"/>
    <lineage>
        <taxon>Eukaryota</taxon>
        <taxon>Haptista</taxon>
        <taxon>Haptophyta</taxon>
        <taxon>Prymnesiophyceae</taxon>
        <taxon>Prymnesiales</taxon>
        <taxon>Prymnesiaceae</taxon>
        <taxon>Prymnesium</taxon>
    </lineage>
</organism>
<evidence type="ECO:0000313" key="3">
    <source>
        <dbReference type="EMBL" id="CAE2260745.1"/>
    </source>
</evidence>
<feature type="transmembrane region" description="Helical" evidence="2">
    <location>
        <begin position="550"/>
        <end position="574"/>
    </location>
</feature>
<proteinExistence type="predicted"/>
<keyword evidence="2" id="KW-1133">Transmembrane helix</keyword>
<keyword evidence="2" id="KW-0812">Transmembrane</keyword>
<feature type="compositionally biased region" description="Polar residues" evidence="1">
    <location>
        <begin position="91"/>
        <end position="109"/>
    </location>
</feature>